<dbReference type="PANTHER" id="PTHR37525">
    <property type="entry name" value="UPF0175 PROTEIN SSL1255"/>
    <property type="match status" value="1"/>
</dbReference>
<dbReference type="Pfam" id="PF03683">
    <property type="entry name" value="UPF0175"/>
    <property type="match status" value="1"/>
</dbReference>
<evidence type="ECO:0000313" key="3">
    <source>
        <dbReference type="Proteomes" id="UP001482513"/>
    </source>
</evidence>
<reference evidence="2 3" key="1">
    <citation type="submission" date="2022-04" db="EMBL/GenBank/DDBJ databases">
        <title>Positive selection, recombination, and allopatry shape intraspecific diversity of widespread and dominant cyanobacteria.</title>
        <authorList>
            <person name="Wei J."/>
            <person name="Shu W."/>
            <person name="Hu C."/>
        </authorList>
    </citation>
    <scope>NUCLEOTIDE SEQUENCE [LARGE SCALE GENOMIC DNA]</scope>
    <source>
        <strain evidence="2 3">DQ-A4</strain>
    </source>
</reference>
<dbReference type="EMBL" id="JAMPKX010000002">
    <property type="protein sequence ID" value="MEP0946535.1"/>
    <property type="molecule type" value="Genomic_DNA"/>
</dbReference>
<comment type="similarity">
    <text evidence="1">Belongs to the UPF0175 family.</text>
</comment>
<organism evidence="2 3">
    <name type="scientific">Leptolyngbya subtilissima DQ-A4</name>
    <dbReference type="NCBI Taxonomy" id="2933933"/>
    <lineage>
        <taxon>Bacteria</taxon>
        <taxon>Bacillati</taxon>
        <taxon>Cyanobacteriota</taxon>
        <taxon>Cyanophyceae</taxon>
        <taxon>Leptolyngbyales</taxon>
        <taxon>Leptolyngbyaceae</taxon>
        <taxon>Leptolyngbya group</taxon>
        <taxon>Leptolyngbya</taxon>
    </lineage>
</organism>
<dbReference type="RefSeq" id="WP_190696238.1">
    <property type="nucleotide sequence ID" value="NZ_JAMPKX010000002.1"/>
</dbReference>
<dbReference type="InterPro" id="IPR005368">
    <property type="entry name" value="UPF0175"/>
</dbReference>
<protein>
    <submittedName>
        <fullName evidence="2">UPF0175 family protein</fullName>
    </submittedName>
</protein>
<dbReference type="Proteomes" id="UP001482513">
    <property type="component" value="Unassembled WGS sequence"/>
</dbReference>
<evidence type="ECO:0000256" key="1">
    <source>
        <dbReference type="ARBA" id="ARBA00005651"/>
    </source>
</evidence>
<dbReference type="PANTHER" id="PTHR37525:SF1">
    <property type="entry name" value="UPF0175 PROTEIN SSL1255"/>
    <property type="match status" value="1"/>
</dbReference>
<name>A0ABV0K228_9CYAN</name>
<keyword evidence="3" id="KW-1185">Reference proteome</keyword>
<evidence type="ECO:0000313" key="2">
    <source>
        <dbReference type="EMBL" id="MEP0946535.1"/>
    </source>
</evidence>
<comment type="caution">
    <text evidence="2">The sequence shown here is derived from an EMBL/GenBank/DDBJ whole genome shotgun (WGS) entry which is preliminary data.</text>
</comment>
<dbReference type="InterPro" id="IPR052264">
    <property type="entry name" value="UPF0175_domain"/>
</dbReference>
<gene>
    <name evidence="2" type="ORF">NC992_06600</name>
</gene>
<sequence>MYEIVVALPEETAVALNTSLAAMGEEVRLAAAMKLFELGRLSSGAAATLAGMSRTVFLTKLADYGVNTFNLTEAELAEDLANA</sequence>
<accession>A0ABV0K228</accession>
<proteinExistence type="inferred from homology"/>